<evidence type="ECO:0000313" key="1">
    <source>
        <dbReference type="EMBL" id="GBN09840.1"/>
    </source>
</evidence>
<comment type="caution">
    <text evidence="1">The sequence shown here is derived from an EMBL/GenBank/DDBJ whole genome shotgun (WGS) entry which is preliminary data.</text>
</comment>
<feature type="non-terminal residue" evidence="1">
    <location>
        <position position="43"/>
    </location>
</feature>
<dbReference type="Proteomes" id="UP000499080">
    <property type="component" value="Unassembled WGS sequence"/>
</dbReference>
<proteinExistence type="predicted"/>
<keyword evidence="2" id="KW-1185">Reference proteome</keyword>
<protein>
    <submittedName>
        <fullName evidence="1">Uncharacterized protein</fullName>
    </submittedName>
</protein>
<dbReference type="AlphaFoldDB" id="A0A4Y2L6K8"/>
<accession>A0A4Y2L6K8</accession>
<dbReference type="EMBL" id="BGPR01117398">
    <property type="protein sequence ID" value="GBN09840.1"/>
    <property type="molecule type" value="Genomic_DNA"/>
</dbReference>
<sequence length="43" mass="5188">MFFVRIERLAPLVTSESARNQKRVCDTIPEQERQSLFDEFWLT</sequence>
<reference evidence="1 2" key="1">
    <citation type="journal article" date="2019" name="Sci. Rep.">
        <title>Orb-weaving spider Araneus ventricosus genome elucidates the spidroin gene catalogue.</title>
        <authorList>
            <person name="Kono N."/>
            <person name="Nakamura H."/>
            <person name="Ohtoshi R."/>
            <person name="Moran D.A.P."/>
            <person name="Shinohara A."/>
            <person name="Yoshida Y."/>
            <person name="Fujiwara M."/>
            <person name="Mori M."/>
            <person name="Tomita M."/>
            <person name="Arakawa K."/>
        </authorList>
    </citation>
    <scope>NUCLEOTIDE SEQUENCE [LARGE SCALE GENOMIC DNA]</scope>
</reference>
<gene>
    <name evidence="1" type="ORF">AVEN_109753_1</name>
</gene>
<evidence type="ECO:0000313" key="2">
    <source>
        <dbReference type="Proteomes" id="UP000499080"/>
    </source>
</evidence>
<name>A0A4Y2L6K8_ARAVE</name>
<organism evidence="1 2">
    <name type="scientific">Araneus ventricosus</name>
    <name type="common">Orbweaver spider</name>
    <name type="synonym">Epeira ventricosa</name>
    <dbReference type="NCBI Taxonomy" id="182803"/>
    <lineage>
        <taxon>Eukaryota</taxon>
        <taxon>Metazoa</taxon>
        <taxon>Ecdysozoa</taxon>
        <taxon>Arthropoda</taxon>
        <taxon>Chelicerata</taxon>
        <taxon>Arachnida</taxon>
        <taxon>Araneae</taxon>
        <taxon>Araneomorphae</taxon>
        <taxon>Entelegynae</taxon>
        <taxon>Araneoidea</taxon>
        <taxon>Araneidae</taxon>
        <taxon>Araneus</taxon>
    </lineage>
</organism>